<protein>
    <submittedName>
        <fullName evidence="1">Uncharacterized protein</fullName>
    </submittedName>
</protein>
<dbReference type="Proteomes" id="UP000305948">
    <property type="component" value="Unassembled WGS sequence"/>
</dbReference>
<organism evidence="1 2">
    <name type="scientific">Heliocybe sulcata</name>
    <dbReference type="NCBI Taxonomy" id="5364"/>
    <lineage>
        <taxon>Eukaryota</taxon>
        <taxon>Fungi</taxon>
        <taxon>Dikarya</taxon>
        <taxon>Basidiomycota</taxon>
        <taxon>Agaricomycotina</taxon>
        <taxon>Agaricomycetes</taxon>
        <taxon>Gloeophyllales</taxon>
        <taxon>Gloeophyllaceae</taxon>
        <taxon>Heliocybe</taxon>
    </lineage>
</organism>
<accession>A0A5C3MM08</accession>
<evidence type="ECO:0000313" key="2">
    <source>
        <dbReference type="Proteomes" id="UP000305948"/>
    </source>
</evidence>
<gene>
    <name evidence="1" type="ORF">OE88DRAFT_1096873</name>
</gene>
<evidence type="ECO:0000313" key="1">
    <source>
        <dbReference type="EMBL" id="TFK45763.1"/>
    </source>
</evidence>
<reference evidence="1 2" key="1">
    <citation type="journal article" date="2019" name="Nat. Ecol. Evol.">
        <title>Megaphylogeny resolves global patterns of mushroom evolution.</title>
        <authorList>
            <person name="Varga T."/>
            <person name="Krizsan K."/>
            <person name="Foldi C."/>
            <person name="Dima B."/>
            <person name="Sanchez-Garcia M."/>
            <person name="Sanchez-Ramirez S."/>
            <person name="Szollosi G.J."/>
            <person name="Szarkandi J.G."/>
            <person name="Papp V."/>
            <person name="Albert L."/>
            <person name="Andreopoulos W."/>
            <person name="Angelini C."/>
            <person name="Antonin V."/>
            <person name="Barry K.W."/>
            <person name="Bougher N.L."/>
            <person name="Buchanan P."/>
            <person name="Buyck B."/>
            <person name="Bense V."/>
            <person name="Catcheside P."/>
            <person name="Chovatia M."/>
            <person name="Cooper J."/>
            <person name="Damon W."/>
            <person name="Desjardin D."/>
            <person name="Finy P."/>
            <person name="Geml J."/>
            <person name="Haridas S."/>
            <person name="Hughes K."/>
            <person name="Justo A."/>
            <person name="Karasinski D."/>
            <person name="Kautmanova I."/>
            <person name="Kiss B."/>
            <person name="Kocsube S."/>
            <person name="Kotiranta H."/>
            <person name="LaButti K.M."/>
            <person name="Lechner B.E."/>
            <person name="Liimatainen K."/>
            <person name="Lipzen A."/>
            <person name="Lukacs Z."/>
            <person name="Mihaltcheva S."/>
            <person name="Morgado L.N."/>
            <person name="Niskanen T."/>
            <person name="Noordeloos M.E."/>
            <person name="Ohm R.A."/>
            <person name="Ortiz-Santana B."/>
            <person name="Ovrebo C."/>
            <person name="Racz N."/>
            <person name="Riley R."/>
            <person name="Savchenko A."/>
            <person name="Shiryaev A."/>
            <person name="Soop K."/>
            <person name="Spirin V."/>
            <person name="Szebenyi C."/>
            <person name="Tomsovsky M."/>
            <person name="Tulloss R.E."/>
            <person name="Uehling J."/>
            <person name="Grigoriev I.V."/>
            <person name="Vagvolgyi C."/>
            <person name="Papp T."/>
            <person name="Martin F.M."/>
            <person name="Miettinen O."/>
            <person name="Hibbett D.S."/>
            <person name="Nagy L.G."/>
        </authorList>
    </citation>
    <scope>NUCLEOTIDE SEQUENCE [LARGE SCALE GENOMIC DNA]</scope>
    <source>
        <strain evidence="1 2">OMC1185</strain>
    </source>
</reference>
<dbReference type="AlphaFoldDB" id="A0A5C3MM08"/>
<keyword evidence="2" id="KW-1185">Reference proteome</keyword>
<sequence>MERCLIELMVARDANSELLTDLINQFVAMQACLQCTKRDLLALREEAVAPIDWASLESLWDAFREFRRHLRPIERKMERKGSAALPATTM</sequence>
<dbReference type="EMBL" id="ML213537">
    <property type="protein sequence ID" value="TFK45763.1"/>
    <property type="molecule type" value="Genomic_DNA"/>
</dbReference>
<proteinExistence type="predicted"/>
<dbReference type="PROSITE" id="PS51257">
    <property type="entry name" value="PROKAR_LIPOPROTEIN"/>
    <property type="match status" value="1"/>
</dbReference>
<name>A0A5C3MM08_9AGAM</name>